<organism evidence="2 3">
    <name type="scientific">Biomphalaria pfeifferi</name>
    <name type="common">Bloodfluke planorb</name>
    <name type="synonym">Freshwater snail</name>
    <dbReference type="NCBI Taxonomy" id="112525"/>
    <lineage>
        <taxon>Eukaryota</taxon>
        <taxon>Metazoa</taxon>
        <taxon>Spiralia</taxon>
        <taxon>Lophotrochozoa</taxon>
        <taxon>Mollusca</taxon>
        <taxon>Gastropoda</taxon>
        <taxon>Heterobranchia</taxon>
        <taxon>Euthyneura</taxon>
        <taxon>Panpulmonata</taxon>
        <taxon>Hygrophila</taxon>
        <taxon>Lymnaeoidea</taxon>
        <taxon>Planorbidae</taxon>
        <taxon>Biomphalaria</taxon>
    </lineage>
</organism>
<name>A0AAD8F422_BIOPF</name>
<comment type="caution">
    <text evidence="2">The sequence shown here is derived from an EMBL/GenBank/DDBJ whole genome shotgun (WGS) entry which is preliminary data.</text>
</comment>
<keyword evidence="3" id="KW-1185">Reference proteome</keyword>
<reference evidence="2" key="1">
    <citation type="journal article" date="2023" name="PLoS Negl. Trop. Dis.">
        <title>A genome sequence for Biomphalaria pfeifferi, the major vector snail for the human-infecting parasite Schistosoma mansoni.</title>
        <authorList>
            <person name="Bu L."/>
            <person name="Lu L."/>
            <person name="Laidemitt M.R."/>
            <person name="Zhang S.M."/>
            <person name="Mutuku M."/>
            <person name="Mkoji G."/>
            <person name="Steinauer M."/>
            <person name="Loker E.S."/>
        </authorList>
    </citation>
    <scope>NUCLEOTIDE SEQUENCE</scope>
    <source>
        <strain evidence="2">KasaAsao</strain>
    </source>
</reference>
<keyword evidence="1" id="KW-1133">Transmembrane helix</keyword>
<accession>A0AAD8F422</accession>
<protein>
    <submittedName>
        <fullName evidence="2">Uncharacterized protein</fullName>
    </submittedName>
</protein>
<dbReference type="EMBL" id="JASAOG010000124">
    <property type="protein sequence ID" value="KAK0049566.1"/>
    <property type="molecule type" value="Genomic_DNA"/>
</dbReference>
<reference evidence="2" key="2">
    <citation type="submission" date="2023-04" db="EMBL/GenBank/DDBJ databases">
        <authorList>
            <person name="Bu L."/>
            <person name="Lu L."/>
            <person name="Laidemitt M.R."/>
            <person name="Zhang S.M."/>
            <person name="Mutuku M."/>
            <person name="Mkoji G."/>
            <person name="Steinauer M."/>
            <person name="Loker E.S."/>
        </authorList>
    </citation>
    <scope>NUCLEOTIDE SEQUENCE</scope>
    <source>
        <strain evidence="2">KasaAsao</strain>
        <tissue evidence="2">Whole Snail</tissue>
    </source>
</reference>
<evidence type="ECO:0000313" key="3">
    <source>
        <dbReference type="Proteomes" id="UP001233172"/>
    </source>
</evidence>
<feature type="non-terminal residue" evidence="2">
    <location>
        <position position="1"/>
    </location>
</feature>
<sequence length="171" mass="19863">HDDKLCKKVSLCNTDDIRAGSGSNHMEKLCTHVRNYEECLSKYVPFCPDARKEKLRMKHESLKCKRHANFRSYSTSCSDAFTSCLTSSFKALQGKPEAQKELCRLAPGVIQCMEDALSNHCQDKNRKETEPISNYLMYLRDQFRCDLNKSYQTVWTIFTFLLPLFLLLELM</sequence>
<evidence type="ECO:0000313" key="2">
    <source>
        <dbReference type="EMBL" id="KAK0049566.1"/>
    </source>
</evidence>
<feature type="transmembrane region" description="Helical" evidence="1">
    <location>
        <begin position="150"/>
        <end position="168"/>
    </location>
</feature>
<dbReference type="Proteomes" id="UP001233172">
    <property type="component" value="Unassembled WGS sequence"/>
</dbReference>
<proteinExistence type="predicted"/>
<evidence type="ECO:0000256" key="1">
    <source>
        <dbReference type="SAM" id="Phobius"/>
    </source>
</evidence>
<keyword evidence="1" id="KW-0812">Transmembrane</keyword>
<keyword evidence="1" id="KW-0472">Membrane</keyword>
<gene>
    <name evidence="2" type="ORF">Bpfe_020938</name>
</gene>
<dbReference type="AlphaFoldDB" id="A0AAD8F422"/>